<proteinExistence type="predicted"/>
<dbReference type="Pfam" id="PF08284">
    <property type="entry name" value="RVP_2"/>
    <property type="match status" value="1"/>
</dbReference>
<dbReference type="OrthoDB" id="129198at2759"/>
<dbReference type="Gene3D" id="2.40.70.10">
    <property type="entry name" value="Acid Proteases"/>
    <property type="match status" value="1"/>
</dbReference>
<organism evidence="2 3">
    <name type="scientific">Phytophthora fragariaefolia</name>
    <dbReference type="NCBI Taxonomy" id="1490495"/>
    <lineage>
        <taxon>Eukaryota</taxon>
        <taxon>Sar</taxon>
        <taxon>Stramenopiles</taxon>
        <taxon>Oomycota</taxon>
        <taxon>Peronosporomycetes</taxon>
        <taxon>Peronosporales</taxon>
        <taxon>Peronosporaceae</taxon>
        <taxon>Phytophthora</taxon>
    </lineage>
</organism>
<dbReference type="Proteomes" id="UP001165121">
    <property type="component" value="Unassembled WGS sequence"/>
</dbReference>
<dbReference type="InterPro" id="IPR021109">
    <property type="entry name" value="Peptidase_aspartic_dom_sf"/>
</dbReference>
<gene>
    <name evidence="2" type="ORF">Pfra01_002492000</name>
</gene>
<comment type="caution">
    <text evidence="2">The sequence shown here is derived from an EMBL/GenBank/DDBJ whole genome shotgun (WGS) entry which is preliminary data.</text>
</comment>
<dbReference type="CDD" id="cd00303">
    <property type="entry name" value="retropepsin_like"/>
    <property type="match status" value="1"/>
</dbReference>
<dbReference type="AlphaFoldDB" id="A0A9W6Y7A1"/>
<feature type="region of interest" description="Disordered" evidence="1">
    <location>
        <begin position="236"/>
        <end position="301"/>
    </location>
</feature>
<evidence type="ECO:0000313" key="2">
    <source>
        <dbReference type="EMBL" id="GMF58089.1"/>
    </source>
</evidence>
<accession>A0A9W6Y7A1</accession>
<feature type="compositionally biased region" description="Low complexity" evidence="1">
    <location>
        <begin position="256"/>
        <end position="270"/>
    </location>
</feature>
<evidence type="ECO:0000313" key="3">
    <source>
        <dbReference type="Proteomes" id="UP001165121"/>
    </source>
</evidence>
<dbReference type="EMBL" id="BSXT01004508">
    <property type="protein sequence ID" value="GMF58089.1"/>
    <property type="molecule type" value="Genomic_DNA"/>
</dbReference>
<dbReference type="SUPFAM" id="SSF50630">
    <property type="entry name" value="Acid proteases"/>
    <property type="match status" value="1"/>
</dbReference>
<feature type="compositionally biased region" description="Basic and acidic residues" evidence="1">
    <location>
        <begin position="292"/>
        <end position="301"/>
    </location>
</feature>
<reference evidence="2" key="1">
    <citation type="submission" date="2023-04" db="EMBL/GenBank/DDBJ databases">
        <title>Phytophthora fragariaefolia NBRC 109709.</title>
        <authorList>
            <person name="Ichikawa N."/>
            <person name="Sato H."/>
            <person name="Tonouchi N."/>
        </authorList>
    </citation>
    <scope>NUCLEOTIDE SEQUENCE</scope>
    <source>
        <strain evidence="2">NBRC 109709</strain>
    </source>
</reference>
<sequence>MTVLIDSGASFNFATKASVARNNALYASALETSKSNTNVSVRLATGSIVCTHKITIPLNVKFDDFNSIEPFIVLDMDDRCDLILGMHWLAKHEPWIDWRSRAIGASHNPLADKALAGHVPSSSRDGFVHEHCVPRADRQFADSSEVVQLPSASPPRARELEVAMTKTRRILEPLQLEGKVLQFATVLHMSKPQGADAVTARAGKGGSVRATQSVAADSAHVKECAGVVARANKSGRVGAPTTQGVVAGSARATEDAGAGARATTWGRAGAPTSRAIKGDKVTSTPEAAASSRDADSATEDRVPPVIDAFTGEPKVVEALTPLPTVAELLELEELSYVEVLGSLKAGELAEVVLLRPVGDSLEFNSSSVMDSEVLEDGQPNRREMSHLYPHQPPAGWIDVSTSDLVVNPILAILPLQFQGFLSEPKISLGQGIAPSLHYGGYRNRIY</sequence>
<protein>
    <submittedName>
        <fullName evidence="2">Unnamed protein product</fullName>
    </submittedName>
</protein>
<keyword evidence="3" id="KW-1185">Reference proteome</keyword>
<name>A0A9W6Y7A1_9STRA</name>
<evidence type="ECO:0000256" key="1">
    <source>
        <dbReference type="SAM" id="MobiDB-lite"/>
    </source>
</evidence>